<dbReference type="PANTHER" id="PTHR11552:SF147">
    <property type="entry name" value="CHOLINE DEHYDROGENASE, MITOCHONDRIAL"/>
    <property type="match status" value="1"/>
</dbReference>
<reference evidence="2" key="1">
    <citation type="submission" date="2021-06" db="EMBL/GenBank/DDBJ databases">
        <authorList>
            <person name="Hodson N. C."/>
            <person name="Mongue J. A."/>
            <person name="Jaron S. K."/>
        </authorList>
    </citation>
    <scope>NUCLEOTIDE SEQUENCE</scope>
</reference>
<accession>A0A8J2JZ48</accession>
<feature type="non-terminal residue" evidence="2">
    <location>
        <position position="1"/>
    </location>
</feature>
<evidence type="ECO:0000313" key="3">
    <source>
        <dbReference type="Proteomes" id="UP000708208"/>
    </source>
</evidence>
<protein>
    <recommendedName>
        <fullName evidence="1">Glucose-methanol-choline oxidoreductase C-terminal domain-containing protein</fullName>
    </recommendedName>
</protein>
<dbReference type="EMBL" id="CAJVCH010157054">
    <property type="protein sequence ID" value="CAG7728009.1"/>
    <property type="molecule type" value="Genomic_DNA"/>
</dbReference>
<feature type="domain" description="Glucose-methanol-choline oxidoreductase C-terminal" evidence="1">
    <location>
        <begin position="134"/>
        <end position="281"/>
    </location>
</feature>
<dbReference type="PANTHER" id="PTHR11552">
    <property type="entry name" value="GLUCOSE-METHANOL-CHOLINE GMC OXIDOREDUCTASE"/>
    <property type="match status" value="1"/>
</dbReference>
<dbReference type="AlphaFoldDB" id="A0A8J2JZ48"/>
<dbReference type="Proteomes" id="UP000708208">
    <property type="component" value="Unassembled WGS sequence"/>
</dbReference>
<dbReference type="GO" id="GO:0050660">
    <property type="term" value="F:flavin adenine dinucleotide binding"/>
    <property type="evidence" value="ECO:0007669"/>
    <property type="project" value="InterPro"/>
</dbReference>
<keyword evidence="3" id="KW-1185">Reference proteome</keyword>
<comment type="caution">
    <text evidence="2">The sequence shown here is derived from an EMBL/GenBank/DDBJ whole genome shotgun (WGS) entry which is preliminary data.</text>
</comment>
<evidence type="ECO:0000313" key="2">
    <source>
        <dbReference type="EMBL" id="CAG7728009.1"/>
    </source>
</evidence>
<dbReference type="InterPro" id="IPR007867">
    <property type="entry name" value="GMC_OxRtase_C"/>
</dbReference>
<gene>
    <name evidence="2" type="ORF">AFUS01_LOCUS16821</name>
</gene>
<proteinExistence type="predicted"/>
<evidence type="ECO:0000259" key="1">
    <source>
        <dbReference type="Pfam" id="PF05199"/>
    </source>
</evidence>
<dbReference type="OrthoDB" id="269227at2759"/>
<dbReference type="GO" id="GO:0016614">
    <property type="term" value="F:oxidoreductase activity, acting on CH-OH group of donors"/>
    <property type="evidence" value="ECO:0007669"/>
    <property type="project" value="InterPro"/>
</dbReference>
<name>A0A8J2JZ48_9HEXA</name>
<sequence length="303" mass="34059">RQHKCFTHVFYTTINIVNVLRDKFPTSLQVKPVIVLPQVGKNLQDHAVVTLTPFTVTDLSVTWSLQKNLSFSEIDQLLYEGKGPAIFTGSNGFGYIVSDRAKRENPNWSDLQISFINQMRDGSALGGIVGLTRPYSRGTLRFNTSATSMEDDNLVISDPRYFTHPGDLDRLLEGIQFIFKVLEGTQAFKKIGTKYAGEPIQECKHTIFRSKDYWACYIEHRTTSVWHSSCTCGMGKQNDRDGSVVDSKLRVHGIKKLRIIDASVMPQVTNANTVTPVIVIAEKTVDSIIKEYAFKKNSSSRKS</sequence>
<organism evidence="2 3">
    <name type="scientific">Allacma fusca</name>
    <dbReference type="NCBI Taxonomy" id="39272"/>
    <lineage>
        <taxon>Eukaryota</taxon>
        <taxon>Metazoa</taxon>
        <taxon>Ecdysozoa</taxon>
        <taxon>Arthropoda</taxon>
        <taxon>Hexapoda</taxon>
        <taxon>Collembola</taxon>
        <taxon>Symphypleona</taxon>
        <taxon>Sminthuridae</taxon>
        <taxon>Allacma</taxon>
    </lineage>
</organism>
<dbReference type="Pfam" id="PF05199">
    <property type="entry name" value="GMC_oxred_C"/>
    <property type="match status" value="1"/>
</dbReference>
<dbReference type="InterPro" id="IPR012132">
    <property type="entry name" value="GMC_OxRdtase"/>
</dbReference>